<dbReference type="Gene3D" id="3.40.50.300">
    <property type="entry name" value="P-loop containing nucleotide triphosphate hydrolases"/>
    <property type="match status" value="1"/>
</dbReference>
<proteinExistence type="predicted"/>
<feature type="non-terminal residue" evidence="1">
    <location>
        <position position="1"/>
    </location>
</feature>
<dbReference type="PaxDb" id="6945-B7P891"/>
<protein>
    <submittedName>
        <fullName evidence="1 2">Multidrug resistance protein, putative</fullName>
        <ecNumber evidence="1">3.6.3.44</ecNumber>
    </submittedName>
</protein>
<evidence type="ECO:0000313" key="3">
    <source>
        <dbReference type="Proteomes" id="UP000001555"/>
    </source>
</evidence>
<feature type="non-terminal residue" evidence="1">
    <location>
        <position position="62"/>
    </location>
</feature>
<dbReference type="VEuPathDB" id="VectorBase:ISCI002552"/>
<dbReference type="EC" id="3.6.3.44" evidence="1"/>
<dbReference type="GO" id="GO:0016787">
    <property type="term" value="F:hydrolase activity"/>
    <property type="evidence" value="ECO:0007669"/>
    <property type="project" value="UniProtKB-KW"/>
</dbReference>
<dbReference type="Proteomes" id="UP000001555">
    <property type="component" value="Unassembled WGS sequence"/>
</dbReference>
<evidence type="ECO:0000313" key="2">
    <source>
        <dbReference type="EnsemblMetazoa" id="ISCW002552-PA"/>
    </source>
</evidence>
<evidence type="ECO:0000313" key="1">
    <source>
        <dbReference type="EMBL" id="EEC02813.1"/>
    </source>
</evidence>
<dbReference type="EnsemblMetazoa" id="ISCW002552-RA">
    <property type="protein sequence ID" value="ISCW002552-PA"/>
    <property type="gene ID" value="ISCW002552"/>
</dbReference>
<dbReference type="EMBL" id="DS656427">
    <property type="protein sequence ID" value="EEC02813.1"/>
    <property type="molecule type" value="Genomic_DNA"/>
</dbReference>
<name>B7P891_IXOSC</name>
<accession>B7P891</accession>
<dbReference type="AlphaFoldDB" id="B7P891"/>
<dbReference type="InterPro" id="IPR027417">
    <property type="entry name" value="P-loop_NTPase"/>
</dbReference>
<keyword evidence="3" id="KW-1185">Reference proteome</keyword>
<dbReference type="HOGENOM" id="CLU_2910728_0_0_1"/>
<gene>
    <name evidence="1" type="ORF">IscW_ISCW002552</name>
</gene>
<sequence>TRLFVTHSTAYLPAVDWIVFLDKGRVGEQGTYHELLARTENKFSKFLRNHSTRNYSEDDSGP</sequence>
<reference evidence="1 3" key="1">
    <citation type="submission" date="2008-03" db="EMBL/GenBank/DDBJ databases">
        <title>Annotation of Ixodes scapularis.</title>
        <authorList>
            <consortium name="Ixodes scapularis Genome Project Consortium"/>
            <person name="Caler E."/>
            <person name="Hannick L.I."/>
            <person name="Bidwell S."/>
            <person name="Joardar V."/>
            <person name="Thiagarajan M."/>
            <person name="Amedeo P."/>
            <person name="Galinsky K.J."/>
            <person name="Schobel S."/>
            <person name="Inman J."/>
            <person name="Hostetler J."/>
            <person name="Miller J."/>
            <person name="Hammond M."/>
            <person name="Megy K."/>
            <person name="Lawson D."/>
            <person name="Kodira C."/>
            <person name="Sutton G."/>
            <person name="Meyer J."/>
            <person name="Hill C.A."/>
            <person name="Birren B."/>
            <person name="Nene V."/>
            <person name="Collins F."/>
            <person name="Alarcon-Chaidez F."/>
            <person name="Wikel S."/>
            <person name="Strausberg R."/>
        </authorList>
    </citation>
    <scope>NUCLEOTIDE SEQUENCE [LARGE SCALE GENOMIC DNA]</scope>
    <source>
        <strain evidence="3">Wikel</strain>
        <strain evidence="1">Wikel colony</strain>
    </source>
</reference>
<dbReference type="EMBL" id="ABJB010430918">
    <property type="status" value="NOT_ANNOTATED_CDS"/>
    <property type="molecule type" value="Genomic_DNA"/>
</dbReference>
<dbReference type="SUPFAM" id="SSF52540">
    <property type="entry name" value="P-loop containing nucleoside triphosphate hydrolases"/>
    <property type="match status" value="1"/>
</dbReference>
<keyword evidence="1" id="KW-0378">Hydrolase</keyword>
<reference evidence="2" key="2">
    <citation type="submission" date="2020-05" db="UniProtKB">
        <authorList>
            <consortium name="EnsemblMetazoa"/>
        </authorList>
    </citation>
    <scope>IDENTIFICATION</scope>
    <source>
        <strain evidence="2">wikel</strain>
    </source>
</reference>
<organism>
    <name type="scientific">Ixodes scapularis</name>
    <name type="common">Black-legged tick</name>
    <name type="synonym">Deer tick</name>
    <dbReference type="NCBI Taxonomy" id="6945"/>
    <lineage>
        <taxon>Eukaryota</taxon>
        <taxon>Metazoa</taxon>
        <taxon>Ecdysozoa</taxon>
        <taxon>Arthropoda</taxon>
        <taxon>Chelicerata</taxon>
        <taxon>Arachnida</taxon>
        <taxon>Acari</taxon>
        <taxon>Parasitiformes</taxon>
        <taxon>Ixodida</taxon>
        <taxon>Ixodoidea</taxon>
        <taxon>Ixodidae</taxon>
        <taxon>Ixodinae</taxon>
        <taxon>Ixodes</taxon>
    </lineage>
</organism>
<dbReference type="VEuPathDB" id="VectorBase:ISCW002552"/>